<comment type="caution">
    <text evidence="3">The sequence shown here is derived from an EMBL/GenBank/DDBJ whole genome shotgun (WGS) entry which is preliminary data.</text>
</comment>
<evidence type="ECO:0000313" key="3">
    <source>
        <dbReference type="EMBL" id="MBK1876303.1"/>
    </source>
</evidence>
<keyword evidence="2" id="KW-1133">Transmembrane helix</keyword>
<name>A0A934RZE9_9BACT</name>
<reference evidence="3" key="1">
    <citation type="submission" date="2021-01" db="EMBL/GenBank/DDBJ databases">
        <title>Modified the classification status of verrucomicrobia.</title>
        <authorList>
            <person name="Feng X."/>
        </authorList>
    </citation>
    <scope>NUCLEOTIDE SEQUENCE</scope>
    <source>
        <strain evidence="3">KCTC 13126</strain>
    </source>
</reference>
<protein>
    <submittedName>
        <fullName evidence="3">Uncharacterized protein</fullName>
    </submittedName>
</protein>
<gene>
    <name evidence="3" type="ORF">JIN87_05450</name>
</gene>
<evidence type="ECO:0000313" key="4">
    <source>
        <dbReference type="Proteomes" id="UP000617628"/>
    </source>
</evidence>
<keyword evidence="2" id="KW-0812">Transmembrane</keyword>
<feature type="region of interest" description="Disordered" evidence="1">
    <location>
        <begin position="119"/>
        <end position="152"/>
    </location>
</feature>
<dbReference type="RefSeq" id="WP_200354519.1">
    <property type="nucleotide sequence ID" value="NZ_JAENIL010000008.1"/>
</dbReference>
<feature type="compositionally biased region" description="Low complexity" evidence="1">
    <location>
        <begin position="131"/>
        <end position="149"/>
    </location>
</feature>
<feature type="region of interest" description="Disordered" evidence="1">
    <location>
        <begin position="74"/>
        <end position="103"/>
    </location>
</feature>
<dbReference type="EMBL" id="JAENIL010000008">
    <property type="protein sequence ID" value="MBK1876303.1"/>
    <property type="molecule type" value="Genomic_DNA"/>
</dbReference>
<keyword evidence="4" id="KW-1185">Reference proteome</keyword>
<organism evidence="3 4">
    <name type="scientific">Pelagicoccus mobilis</name>
    <dbReference type="NCBI Taxonomy" id="415221"/>
    <lineage>
        <taxon>Bacteria</taxon>
        <taxon>Pseudomonadati</taxon>
        <taxon>Verrucomicrobiota</taxon>
        <taxon>Opitutia</taxon>
        <taxon>Puniceicoccales</taxon>
        <taxon>Pelagicoccaceae</taxon>
        <taxon>Pelagicoccus</taxon>
    </lineage>
</organism>
<evidence type="ECO:0000256" key="1">
    <source>
        <dbReference type="SAM" id="MobiDB-lite"/>
    </source>
</evidence>
<feature type="compositionally biased region" description="Low complexity" evidence="1">
    <location>
        <begin position="79"/>
        <end position="89"/>
    </location>
</feature>
<proteinExistence type="predicted"/>
<sequence>MSLINQALKLEQQKRQGANTPQAPMVAQFAHRRQNSNLAVLLIGFTGMGMLLAASVTAIFYFGNGFLEQGNQDLARSEAPAQTSLASAPAPSPSAPAEQEDPRESILTSLTQEELSTVQQMLAEREKRSASESTAPATAAPETQEQPPADTQAKLSTISQIQDIVDAYSIQGIRKAGKDTRVFLNGKIRRIGDVIDLEHDLRLVGFTETDLVFRTADGRNYKKAL</sequence>
<keyword evidence="2" id="KW-0472">Membrane</keyword>
<accession>A0A934RZE9</accession>
<dbReference type="AlphaFoldDB" id="A0A934RZE9"/>
<evidence type="ECO:0000256" key="2">
    <source>
        <dbReference type="SAM" id="Phobius"/>
    </source>
</evidence>
<dbReference type="Proteomes" id="UP000617628">
    <property type="component" value="Unassembled WGS sequence"/>
</dbReference>
<feature type="transmembrane region" description="Helical" evidence="2">
    <location>
        <begin position="38"/>
        <end position="62"/>
    </location>
</feature>